<reference evidence="2 3" key="1">
    <citation type="submission" date="2020-08" db="EMBL/GenBank/DDBJ databases">
        <title>The genome sequence of type strain Novosphingobium flavum NBRC 111647.</title>
        <authorList>
            <person name="Liu Y."/>
        </authorList>
    </citation>
    <scope>NUCLEOTIDE SEQUENCE [LARGE SCALE GENOMIC DNA]</scope>
    <source>
        <strain evidence="2 3">NBRC 111647</strain>
    </source>
</reference>
<keyword evidence="3" id="KW-1185">Reference proteome</keyword>
<evidence type="ECO:0000313" key="3">
    <source>
        <dbReference type="Proteomes" id="UP000566813"/>
    </source>
</evidence>
<dbReference type="PANTHER" id="PTHR36156:SF2">
    <property type="entry name" value="CUPIN TYPE-2 DOMAIN-CONTAINING PROTEIN"/>
    <property type="match status" value="1"/>
</dbReference>
<dbReference type="CDD" id="cd02231">
    <property type="entry name" value="cupin_BLL6423-like"/>
    <property type="match status" value="1"/>
</dbReference>
<evidence type="ECO:0000259" key="1">
    <source>
        <dbReference type="Pfam" id="PF07883"/>
    </source>
</evidence>
<dbReference type="Gene3D" id="2.20.70.150">
    <property type="match status" value="1"/>
</dbReference>
<feature type="domain" description="Cupin type-2" evidence="1">
    <location>
        <begin position="72"/>
        <end position="137"/>
    </location>
</feature>
<evidence type="ECO:0000313" key="2">
    <source>
        <dbReference type="EMBL" id="MBC2665298.1"/>
    </source>
</evidence>
<comment type="caution">
    <text evidence="2">The sequence shown here is derived from an EMBL/GenBank/DDBJ whole genome shotgun (WGS) entry which is preliminary data.</text>
</comment>
<dbReference type="InterPro" id="IPR011051">
    <property type="entry name" value="RmlC_Cupin_sf"/>
</dbReference>
<organism evidence="2 3">
    <name type="scientific">Novosphingobium flavum</name>
    <dbReference type="NCBI Taxonomy" id="1778672"/>
    <lineage>
        <taxon>Bacteria</taxon>
        <taxon>Pseudomonadati</taxon>
        <taxon>Pseudomonadota</taxon>
        <taxon>Alphaproteobacteria</taxon>
        <taxon>Sphingomonadales</taxon>
        <taxon>Sphingomonadaceae</taxon>
        <taxon>Novosphingobium</taxon>
    </lineage>
</organism>
<dbReference type="Gene3D" id="2.60.120.10">
    <property type="entry name" value="Jelly Rolls"/>
    <property type="match status" value="1"/>
</dbReference>
<dbReference type="Pfam" id="PF07883">
    <property type="entry name" value="Cupin_2"/>
    <property type="match status" value="1"/>
</dbReference>
<protein>
    <submittedName>
        <fullName evidence="2">Cupin domain-containing protein</fullName>
    </submittedName>
</protein>
<dbReference type="InterPro" id="IPR014710">
    <property type="entry name" value="RmlC-like_jellyroll"/>
</dbReference>
<dbReference type="EMBL" id="JACLAW010000004">
    <property type="protein sequence ID" value="MBC2665298.1"/>
    <property type="molecule type" value="Genomic_DNA"/>
</dbReference>
<sequence>MSFTVRRVVTGHDAAGKAVVASDGPVMAAAPRPGQEACVIWADPVPTDNAAPGDGAALAAGSRLPGGAVFRLVRYAPGASGNMHRTLTTDYGVVTEGTITLELDDGLAVHLAAGDVLVQRGTIHRWHNPGPGSCTVAFILLDAAR</sequence>
<accession>A0A7X1FQY8</accession>
<dbReference type="PANTHER" id="PTHR36156">
    <property type="entry name" value="SLR2101 PROTEIN"/>
    <property type="match status" value="1"/>
</dbReference>
<dbReference type="AlphaFoldDB" id="A0A7X1FQY8"/>
<name>A0A7X1FQY8_9SPHN</name>
<dbReference type="RefSeq" id="WP_185663551.1">
    <property type="nucleotide sequence ID" value="NZ_JACLAW010000004.1"/>
</dbReference>
<dbReference type="Proteomes" id="UP000566813">
    <property type="component" value="Unassembled WGS sequence"/>
</dbReference>
<dbReference type="SUPFAM" id="SSF51182">
    <property type="entry name" value="RmlC-like cupins"/>
    <property type="match status" value="1"/>
</dbReference>
<dbReference type="InterPro" id="IPR013096">
    <property type="entry name" value="Cupin_2"/>
</dbReference>
<gene>
    <name evidence="2" type="ORF">H7F51_07185</name>
</gene>
<proteinExistence type="predicted"/>
<dbReference type="InterPro" id="IPR047142">
    <property type="entry name" value="OryJ/VirC-like"/>
</dbReference>